<comment type="catalytic activity">
    <reaction evidence="1 5">
        <text>[protein]-peptidylproline (omega=180) = [protein]-peptidylproline (omega=0)</text>
        <dbReference type="Rhea" id="RHEA:16237"/>
        <dbReference type="Rhea" id="RHEA-COMP:10747"/>
        <dbReference type="Rhea" id="RHEA-COMP:10748"/>
        <dbReference type="ChEBI" id="CHEBI:83833"/>
        <dbReference type="ChEBI" id="CHEBI:83834"/>
        <dbReference type="EC" id="5.2.1.8"/>
    </reaction>
</comment>
<dbReference type="EC" id="5.2.1.8" evidence="2 5"/>
<dbReference type="Gene3D" id="3.10.50.40">
    <property type="match status" value="1"/>
</dbReference>
<feature type="domain" description="PPIase FKBP-type" evidence="6">
    <location>
        <begin position="86"/>
        <end position="176"/>
    </location>
</feature>
<dbReference type="PANTHER" id="PTHR43811:SF19">
    <property type="entry name" value="39 KDA FK506-BINDING NUCLEAR PROTEIN"/>
    <property type="match status" value="1"/>
</dbReference>
<dbReference type="FunFam" id="3.10.50.40:FF:000006">
    <property type="entry name" value="Peptidyl-prolyl cis-trans isomerase"/>
    <property type="match status" value="1"/>
</dbReference>
<name>A0A7S2ZJJ7_9RHOD</name>
<dbReference type="SUPFAM" id="SSF54534">
    <property type="entry name" value="FKBP-like"/>
    <property type="match status" value="1"/>
</dbReference>
<dbReference type="PROSITE" id="PS50059">
    <property type="entry name" value="FKBP_PPIASE"/>
    <property type="match status" value="1"/>
</dbReference>
<accession>A0A7S2ZJJ7</accession>
<dbReference type="Pfam" id="PF00254">
    <property type="entry name" value="FKBP_C"/>
    <property type="match status" value="1"/>
</dbReference>
<dbReference type="PANTHER" id="PTHR43811">
    <property type="entry name" value="FKBP-TYPE PEPTIDYL-PROLYL CIS-TRANS ISOMERASE FKPA"/>
    <property type="match status" value="1"/>
</dbReference>
<evidence type="ECO:0000259" key="6">
    <source>
        <dbReference type="PROSITE" id="PS50059"/>
    </source>
</evidence>
<evidence type="ECO:0000256" key="3">
    <source>
        <dbReference type="ARBA" id="ARBA00023110"/>
    </source>
</evidence>
<protein>
    <recommendedName>
        <fullName evidence="2 5">peptidylprolyl isomerase</fullName>
        <ecNumber evidence="2 5">5.2.1.8</ecNumber>
    </recommendedName>
</protein>
<evidence type="ECO:0000313" key="7">
    <source>
        <dbReference type="EMBL" id="CAE0042241.1"/>
    </source>
</evidence>
<dbReference type="AlphaFoldDB" id="A0A7S2ZJJ7"/>
<sequence length="176" mass="18783">MAFVSVGVGLGSPSGSMVRNRCQVRCESSGPVSRRRILELVGSVGLVAFADPALVLADAVSEFTTTQSGLRYKDVKLGDGAKPQAGQNVRVHYTGTLDGFDGPWFDSSRKRNRPFTFKVGVGQVIKGWDETLLDMQVGGRRKVVIPPNLAYGDRGAGGVIPPGATLYFDVELLAIL</sequence>
<evidence type="ECO:0000256" key="1">
    <source>
        <dbReference type="ARBA" id="ARBA00000971"/>
    </source>
</evidence>
<evidence type="ECO:0000256" key="4">
    <source>
        <dbReference type="ARBA" id="ARBA00023235"/>
    </source>
</evidence>
<dbReference type="InterPro" id="IPR046357">
    <property type="entry name" value="PPIase_dom_sf"/>
</dbReference>
<dbReference type="InterPro" id="IPR001179">
    <property type="entry name" value="PPIase_FKBP_dom"/>
</dbReference>
<reference evidence="7" key="1">
    <citation type="submission" date="2021-01" db="EMBL/GenBank/DDBJ databases">
        <authorList>
            <person name="Corre E."/>
            <person name="Pelletier E."/>
            <person name="Niang G."/>
            <person name="Scheremetjew M."/>
            <person name="Finn R."/>
            <person name="Kale V."/>
            <person name="Holt S."/>
            <person name="Cochrane G."/>
            <person name="Meng A."/>
            <person name="Brown T."/>
            <person name="Cohen L."/>
        </authorList>
    </citation>
    <scope>NUCLEOTIDE SEQUENCE</scope>
    <source>
        <strain evidence="7">CCMP 769</strain>
    </source>
</reference>
<keyword evidence="3 5" id="KW-0697">Rotamase</keyword>
<organism evidence="7">
    <name type="scientific">Rhodosorus marinus</name>
    <dbReference type="NCBI Taxonomy" id="101924"/>
    <lineage>
        <taxon>Eukaryota</taxon>
        <taxon>Rhodophyta</taxon>
        <taxon>Stylonematophyceae</taxon>
        <taxon>Stylonematales</taxon>
        <taxon>Stylonemataceae</taxon>
        <taxon>Rhodosorus</taxon>
    </lineage>
</organism>
<dbReference type="EMBL" id="HBHW01013025">
    <property type="protein sequence ID" value="CAE0042241.1"/>
    <property type="molecule type" value="Transcribed_RNA"/>
</dbReference>
<evidence type="ECO:0000256" key="5">
    <source>
        <dbReference type="PROSITE-ProRule" id="PRU00277"/>
    </source>
</evidence>
<gene>
    <name evidence="7" type="ORF">RMAR00112_LOCUS10206</name>
</gene>
<dbReference type="GO" id="GO:0003755">
    <property type="term" value="F:peptidyl-prolyl cis-trans isomerase activity"/>
    <property type="evidence" value="ECO:0007669"/>
    <property type="project" value="UniProtKB-KW"/>
</dbReference>
<proteinExistence type="predicted"/>
<keyword evidence="4 5" id="KW-0413">Isomerase</keyword>
<evidence type="ECO:0000256" key="2">
    <source>
        <dbReference type="ARBA" id="ARBA00013194"/>
    </source>
</evidence>